<dbReference type="Proteomes" id="UP000193067">
    <property type="component" value="Unassembled WGS sequence"/>
</dbReference>
<dbReference type="CDD" id="cd03443">
    <property type="entry name" value="PaaI_thioesterase"/>
    <property type="match status" value="1"/>
</dbReference>
<dbReference type="STRING" id="1353009.A0A1Y2IP92"/>
<feature type="compositionally biased region" description="Polar residues" evidence="2">
    <location>
        <begin position="81"/>
        <end position="93"/>
    </location>
</feature>
<gene>
    <name evidence="3" type="ORF">PYCCODRAFT_1435432</name>
</gene>
<evidence type="ECO:0000313" key="3">
    <source>
        <dbReference type="EMBL" id="OSD02434.1"/>
    </source>
</evidence>
<name>A0A1Y2IP92_TRAC3</name>
<dbReference type="OrthoDB" id="2831072at2759"/>
<organism evidence="3 4">
    <name type="scientific">Trametes coccinea (strain BRFM310)</name>
    <name type="common">Pycnoporus coccineus</name>
    <dbReference type="NCBI Taxonomy" id="1353009"/>
    <lineage>
        <taxon>Eukaryota</taxon>
        <taxon>Fungi</taxon>
        <taxon>Dikarya</taxon>
        <taxon>Basidiomycota</taxon>
        <taxon>Agaricomycotina</taxon>
        <taxon>Agaricomycetes</taxon>
        <taxon>Polyporales</taxon>
        <taxon>Polyporaceae</taxon>
        <taxon>Trametes</taxon>
    </lineage>
</organism>
<dbReference type="SUPFAM" id="SSF54637">
    <property type="entry name" value="Thioesterase/thiol ester dehydrase-isomerase"/>
    <property type="match status" value="1"/>
</dbReference>
<feature type="region of interest" description="Disordered" evidence="2">
    <location>
        <begin position="77"/>
        <end position="100"/>
    </location>
</feature>
<dbReference type="GO" id="GO:0047617">
    <property type="term" value="F:fatty acyl-CoA hydrolase activity"/>
    <property type="evidence" value="ECO:0007669"/>
    <property type="project" value="InterPro"/>
</dbReference>
<dbReference type="InterPro" id="IPR039298">
    <property type="entry name" value="ACOT13"/>
</dbReference>
<proteinExistence type="predicted"/>
<feature type="region of interest" description="Disordered" evidence="2">
    <location>
        <begin position="1"/>
        <end position="24"/>
    </location>
</feature>
<keyword evidence="1" id="KW-0378">Hydrolase</keyword>
<keyword evidence="4" id="KW-1185">Reference proteome</keyword>
<protein>
    <recommendedName>
        <fullName evidence="5">Thioesterase domain-containing protein</fullName>
    </recommendedName>
</protein>
<dbReference type="InterPro" id="IPR029069">
    <property type="entry name" value="HotDog_dom_sf"/>
</dbReference>
<accession>A0A1Y2IP92</accession>
<dbReference type="Gene3D" id="3.10.129.10">
    <property type="entry name" value="Hotdog Thioesterase"/>
    <property type="match status" value="1"/>
</dbReference>
<dbReference type="PANTHER" id="PTHR21660">
    <property type="entry name" value="THIOESTERASE SUPERFAMILY MEMBER-RELATED"/>
    <property type="match status" value="1"/>
</dbReference>
<dbReference type="AlphaFoldDB" id="A0A1Y2IP92"/>
<evidence type="ECO:0000313" key="4">
    <source>
        <dbReference type="Proteomes" id="UP000193067"/>
    </source>
</evidence>
<reference evidence="3 4" key="1">
    <citation type="journal article" date="2015" name="Biotechnol. Biofuels">
        <title>Enhanced degradation of softwood versus hardwood by the white-rot fungus Pycnoporus coccineus.</title>
        <authorList>
            <person name="Couturier M."/>
            <person name="Navarro D."/>
            <person name="Chevret D."/>
            <person name="Henrissat B."/>
            <person name="Piumi F."/>
            <person name="Ruiz-Duenas F.J."/>
            <person name="Martinez A.T."/>
            <person name="Grigoriev I.V."/>
            <person name="Riley R."/>
            <person name="Lipzen A."/>
            <person name="Berrin J.G."/>
            <person name="Master E.R."/>
            <person name="Rosso M.N."/>
        </authorList>
    </citation>
    <scope>NUCLEOTIDE SEQUENCE [LARGE SCALE GENOMIC DNA]</scope>
    <source>
        <strain evidence="3 4">BRFM310</strain>
    </source>
</reference>
<evidence type="ECO:0000256" key="2">
    <source>
        <dbReference type="SAM" id="MobiDB-lite"/>
    </source>
</evidence>
<sequence>MPAGDNLQRLRAFPRAPAPNNDASVVKSNLSKEEIELQQNILAYHVAHHPDSAIFGNTQAKGLKVLEIYVRPRREELREGSSASGQKTHQLPGSDSLKRARPDDLEGFTVCEAVVEEGMLNVHGTLAGACAMLLVDIVTFSCLFALGTVVNIDPSGFTTSVNLVWHNAAMPGRVLRFVSTSLSLKPRMGVARCEVYDKATGRLLISGTQIMTPIQAPKAVANQRAKM</sequence>
<dbReference type="PANTHER" id="PTHR21660:SF1">
    <property type="entry name" value="ACYL-COENZYME A THIOESTERASE 13"/>
    <property type="match status" value="1"/>
</dbReference>
<evidence type="ECO:0000256" key="1">
    <source>
        <dbReference type="ARBA" id="ARBA00022801"/>
    </source>
</evidence>
<evidence type="ECO:0008006" key="5">
    <source>
        <dbReference type="Google" id="ProtNLM"/>
    </source>
</evidence>
<dbReference type="EMBL" id="KZ084105">
    <property type="protein sequence ID" value="OSD02434.1"/>
    <property type="molecule type" value="Genomic_DNA"/>
</dbReference>